<keyword evidence="3" id="KW-0804">Transcription</keyword>
<keyword evidence="1" id="KW-0805">Transcription regulation</keyword>
<dbReference type="PANTHER" id="PTHR30136">
    <property type="entry name" value="HELIX-TURN-HELIX TRANSCRIPTIONAL REGULATOR, ICLR FAMILY"/>
    <property type="match status" value="1"/>
</dbReference>
<feature type="domain" description="HTH iclR-type" evidence="4">
    <location>
        <begin position="15"/>
        <end position="77"/>
    </location>
</feature>
<keyword evidence="2" id="KW-0238">DNA-binding</keyword>
<dbReference type="PROSITE" id="PS51077">
    <property type="entry name" value="HTH_ICLR"/>
    <property type="match status" value="1"/>
</dbReference>
<gene>
    <name evidence="6" type="ORF">E0H58_03600</name>
</gene>
<dbReference type="InterPro" id="IPR036390">
    <property type="entry name" value="WH_DNA-bd_sf"/>
</dbReference>
<accession>A0ABY2ADJ5</accession>
<evidence type="ECO:0000256" key="1">
    <source>
        <dbReference type="ARBA" id="ARBA00023015"/>
    </source>
</evidence>
<proteinExistence type="predicted"/>
<dbReference type="InterPro" id="IPR005471">
    <property type="entry name" value="Tscrpt_reg_IclR_N"/>
</dbReference>
<dbReference type="Gene3D" id="3.30.450.40">
    <property type="match status" value="1"/>
</dbReference>
<keyword evidence="7" id="KW-1185">Reference proteome</keyword>
<protein>
    <submittedName>
        <fullName evidence="6">IclR family transcriptional regulator</fullName>
    </submittedName>
</protein>
<dbReference type="EMBL" id="SJJY01000001">
    <property type="protein sequence ID" value="TCC27087.1"/>
    <property type="molecule type" value="Genomic_DNA"/>
</dbReference>
<evidence type="ECO:0000256" key="3">
    <source>
        <dbReference type="ARBA" id="ARBA00023163"/>
    </source>
</evidence>
<dbReference type="SMART" id="SM00346">
    <property type="entry name" value="HTH_ICLR"/>
    <property type="match status" value="1"/>
</dbReference>
<evidence type="ECO:0000256" key="2">
    <source>
        <dbReference type="ARBA" id="ARBA00023125"/>
    </source>
</evidence>
<reference evidence="6 7" key="1">
    <citation type="submission" date="2019-02" db="EMBL/GenBank/DDBJ databases">
        <title>Kribbella capetownensis sp. nov. and Kribbella speibonae sp. nov., isolated from soil.</title>
        <authorList>
            <person name="Curtis S.M."/>
            <person name="Norton I."/>
            <person name="Everest G.J."/>
            <person name="Meyers P.R."/>
        </authorList>
    </citation>
    <scope>NUCLEOTIDE SEQUENCE [LARGE SCALE GENOMIC DNA]</scope>
    <source>
        <strain evidence="6 7">SK5</strain>
    </source>
</reference>
<comment type="caution">
    <text evidence="6">The sequence shown here is derived from an EMBL/GenBank/DDBJ whole genome shotgun (WGS) entry which is preliminary data.</text>
</comment>
<evidence type="ECO:0000259" key="4">
    <source>
        <dbReference type="PROSITE" id="PS51077"/>
    </source>
</evidence>
<dbReference type="SUPFAM" id="SSF46785">
    <property type="entry name" value="Winged helix' DNA-binding domain"/>
    <property type="match status" value="1"/>
</dbReference>
<feature type="domain" description="IclR-ED" evidence="5">
    <location>
        <begin position="78"/>
        <end position="259"/>
    </location>
</feature>
<evidence type="ECO:0000313" key="7">
    <source>
        <dbReference type="Proteomes" id="UP000292385"/>
    </source>
</evidence>
<dbReference type="Pfam" id="PF09339">
    <property type="entry name" value="HTH_IclR"/>
    <property type="match status" value="1"/>
</dbReference>
<evidence type="ECO:0000313" key="6">
    <source>
        <dbReference type="EMBL" id="TCC27087.1"/>
    </source>
</evidence>
<evidence type="ECO:0000259" key="5">
    <source>
        <dbReference type="PROSITE" id="PS51078"/>
    </source>
</evidence>
<dbReference type="Proteomes" id="UP000292385">
    <property type="component" value="Unassembled WGS sequence"/>
</dbReference>
<dbReference type="PROSITE" id="PS51078">
    <property type="entry name" value="ICLR_ED"/>
    <property type="match status" value="1"/>
</dbReference>
<dbReference type="InterPro" id="IPR014757">
    <property type="entry name" value="Tscrpt_reg_IclR_C"/>
</dbReference>
<dbReference type="SUPFAM" id="SSF55781">
    <property type="entry name" value="GAF domain-like"/>
    <property type="match status" value="1"/>
</dbReference>
<dbReference type="Pfam" id="PF01614">
    <property type="entry name" value="IclR_C"/>
    <property type="match status" value="1"/>
</dbReference>
<sequence length="263" mass="28191">MGDGAVKRGEVPGGVKSAARTVELLEALAQAPRRLTLTELAGQLGYPKSSIHMLLRTLVGAGWVEVDDRGTAYGIGVRALLVGTAFLDRDVVNQVATPHLAALRAHLNETVHLARLDGADVVYLASRESMHILRSGSRVGRRMPAHSTALGQVLLAQLSPEEVAERVPAELVTETQHTISNHNSLALELQDVRVRGWAAEREQDSLGLGSIAVAIPYGRPATYGLSCSIPLTRFTDAHQRDVVQALHEHANEIGGTLRRLPGA</sequence>
<dbReference type="InterPro" id="IPR036388">
    <property type="entry name" value="WH-like_DNA-bd_sf"/>
</dbReference>
<organism evidence="6 7">
    <name type="scientific">Kribbella speibonae</name>
    <dbReference type="NCBI Taxonomy" id="1572660"/>
    <lineage>
        <taxon>Bacteria</taxon>
        <taxon>Bacillati</taxon>
        <taxon>Actinomycetota</taxon>
        <taxon>Actinomycetes</taxon>
        <taxon>Propionibacteriales</taxon>
        <taxon>Kribbellaceae</taxon>
        <taxon>Kribbella</taxon>
    </lineage>
</organism>
<dbReference type="InterPro" id="IPR029016">
    <property type="entry name" value="GAF-like_dom_sf"/>
</dbReference>
<name>A0ABY2ADJ5_9ACTN</name>
<dbReference type="InterPro" id="IPR050707">
    <property type="entry name" value="HTH_MetabolicPath_Reg"/>
</dbReference>
<dbReference type="PANTHER" id="PTHR30136:SF24">
    <property type="entry name" value="HTH-TYPE TRANSCRIPTIONAL REPRESSOR ALLR"/>
    <property type="match status" value="1"/>
</dbReference>
<dbReference type="RefSeq" id="WP_131459734.1">
    <property type="nucleotide sequence ID" value="NZ_SJJY01000001.1"/>
</dbReference>
<dbReference type="Gene3D" id="1.10.10.10">
    <property type="entry name" value="Winged helix-like DNA-binding domain superfamily/Winged helix DNA-binding domain"/>
    <property type="match status" value="1"/>
</dbReference>